<accession>A0A0E9XEU5</accession>
<dbReference type="EMBL" id="GBXM01008359">
    <property type="protein sequence ID" value="JAI00219.1"/>
    <property type="molecule type" value="Transcribed_RNA"/>
</dbReference>
<sequence length="46" mass="5166">MTFLCVGGKHFAAALRYSTFNQNFVSVVFIEDTTGSTIFRRLFQGS</sequence>
<reference evidence="1" key="1">
    <citation type="submission" date="2014-11" db="EMBL/GenBank/DDBJ databases">
        <authorList>
            <person name="Amaro Gonzalez C."/>
        </authorList>
    </citation>
    <scope>NUCLEOTIDE SEQUENCE</scope>
</reference>
<dbReference type="AlphaFoldDB" id="A0A0E9XEU5"/>
<proteinExistence type="predicted"/>
<organism evidence="1">
    <name type="scientific">Anguilla anguilla</name>
    <name type="common">European freshwater eel</name>
    <name type="synonym">Muraena anguilla</name>
    <dbReference type="NCBI Taxonomy" id="7936"/>
    <lineage>
        <taxon>Eukaryota</taxon>
        <taxon>Metazoa</taxon>
        <taxon>Chordata</taxon>
        <taxon>Craniata</taxon>
        <taxon>Vertebrata</taxon>
        <taxon>Euteleostomi</taxon>
        <taxon>Actinopterygii</taxon>
        <taxon>Neopterygii</taxon>
        <taxon>Teleostei</taxon>
        <taxon>Anguilliformes</taxon>
        <taxon>Anguillidae</taxon>
        <taxon>Anguilla</taxon>
    </lineage>
</organism>
<protein>
    <submittedName>
        <fullName evidence="1">Uncharacterized protein</fullName>
    </submittedName>
</protein>
<name>A0A0E9XEU5_ANGAN</name>
<reference evidence="1" key="2">
    <citation type="journal article" date="2015" name="Fish Shellfish Immunol.">
        <title>Early steps in the European eel (Anguilla anguilla)-Vibrio vulnificus interaction in the gills: Role of the RtxA13 toxin.</title>
        <authorList>
            <person name="Callol A."/>
            <person name="Pajuelo D."/>
            <person name="Ebbesson L."/>
            <person name="Teles M."/>
            <person name="MacKenzie S."/>
            <person name="Amaro C."/>
        </authorList>
    </citation>
    <scope>NUCLEOTIDE SEQUENCE</scope>
</reference>
<evidence type="ECO:0000313" key="1">
    <source>
        <dbReference type="EMBL" id="JAI00219.1"/>
    </source>
</evidence>